<accession>A0ABT5SBV6</accession>
<evidence type="ECO:0000313" key="3">
    <source>
        <dbReference type="Proteomes" id="UP001151478"/>
    </source>
</evidence>
<dbReference type="Proteomes" id="UP001151478">
    <property type="component" value="Unassembled WGS sequence"/>
</dbReference>
<feature type="domain" description="Lipid/polyisoprenoid-binding YceI-like" evidence="1">
    <location>
        <begin position="23"/>
        <end position="186"/>
    </location>
</feature>
<dbReference type="InterPro" id="IPR007372">
    <property type="entry name" value="Lipid/polyisoprenoid-bd_YceI"/>
</dbReference>
<dbReference type="InterPro" id="IPR036761">
    <property type="entry name" value="TTHA0802/YceI-like_sf"/>
</dbReference>
<dbReference type="EMBL" id="JAOSLC020000003">
    <property type="protein sequence ID" value="MDD7915610.1"/>
    <property type="molecule type" value="Genomic_DNA"/>
</dbReference>
<organism evidence="2 3">
    <name type="scientific">Polaribacter ponticola</name>
    <dbReference type="NCBI Taxonomy" id="2978475"/>
    <lineage>
        <taxon>Bacteria</taxon>
        <taxon>Pseudomonadati</taxon>
        <taxon>Bacteroidota</taxon>
        <taxon>Flavobacteriia</taxon>
        <taxon>Flavobacteriales</taxon>
        <taxon>Flavobacteriaceae</taxon>
    </lineage>
</organism>
<dbReference type="Gene3D" id="2.40.128.110">
    <property type="entry name" value="Lipid/polyisoprenoid-binding, YceI-like"/>
    <property type="match status" value="1"/>
</dbReference>
<dbReference type="SUPFAM" id="SSF101874">
    <property type="entry name" value="YceI-like"/>
    <property type="match status" value="1"/>
</dbReference>
<evidence type="ECO:0000313" key="2">
    <source>
        <dbReference type="EMBL" id="MDD7915610.1"/>
    </source>
</evidence>
<evidence type="ECO:0000259" key="1">
    <source>
        <dbReference type="SMART" id="SM00867"/>
    </source>
</evidence>
<gene>
    <name evidence="2" type="ORF">N5A56_014790</name>
</gene>
<dbReference type="PANTHER" id="PTHR34406:SF1">
    <property type="entry name" value="PROTEIN YCEI"/>
    <property type="match status" value="1"/>
</dbReference>
<sequence length="187" mass="21579">MKKIILFITATILLNSPLISQEKLVINTKKSTIKWIGEYTFSFSGHHGNINFKEGYFIKTNNVITGGEFIIDMNTITNEDIKAKGANNGLVNHLKDPDFFDVKNHPTSKMVITKFEYFKNNEIRVTANLTIKDITKSITFNGKLNYEQEEMKTRFKINRQKWNINYKSKMKDSPISDAISFEISVKL</sequence>
<name>A0ABT5SBV6_9FLAO</name>
<dbReference type="Pfam" id="PF04264">
    <property type="entry name" value="YceI"/>
    <property type="match status" value="1"/>
</dbReference>
<dbReference type="RefSeq" id="WP_265726866.1">
    <property type="nucleotide sequence ID" value="NZ_JAOSLC020000003.1"/>
</dbReference>
<dbReference type="SMART" id="SM00867">
    <property type="entry name" value="YceI"/>
    <property type="match status" value="1"/>
</dbReference>
<comment type="caution">
    <text evidence="2">The sequence shown here is derived from an EMBL/GenBank/DDBJ whole genome shotgun (WGS) entry which is preliminary data.</text>
</comment>
<proteinExistence type="predicted"/>
<reference evidence="2" key="1">
    <citation type="submission" date="2023-02" db="EMBL/GenBank/DDBJ databases">
        <title>Polaribacter ponticola sp. nov., isolated from seawater.</title>
        <authorList>
            <person name="Baek J.H."/>
            <person name="Kim J.M."/>
            <person name="Choi D.G."/>
            <person name="Jeon C.O."/>
        </authorList>
    </citation>
    <scope>NUCLEOTIDE SEQUENCE</scope>
    <source>
        <strain evidence="2">MSW5</strain>
    </source>
</reference>
<dbReference type="PANTHER" id="PTHR34406">
    <property type="entry name" value="PROTEIN YCEI"/>
    <property type="match status" value="1"/>
</dbReference>
<keyword evidence="3" id="KW-1185">Reference proteome</keyword>
<protein>
    <submittedName>
        <fullName evidence="2">YceI family protein</fullName>
    </submittedName>
</protein>